<accession>A0AAD6UVA6</accession>
<organism evidence="1 2">
    <name type="scientific">Mycena pura</name>
    <dbReference type="NCBI Taxonomy" id="153505"/>
    <lineage>
        <taxon>Eukaryota</taxon>
        <taxon>Fungi</taxon>
        <taxon>Dikarya</taxon>
        <taxon>Basidiomycota</taxon>
        <taxon>Agaricomycotina</taxon>
        <taxon>Agaricomycetes</taxon>
        <taxon>Agaricomycetidae</taxon>
        <taxon>Agaricales</taxon>
        <taxon>Marasmiineae</taxon>
        <taxon>Mycenaceae</taxon>
        <taxon>Mycena</taxon>
    </lineage>
</organism>
<dbReference type="Proteomes" id="UP001219525">
    <property type="component" value="Unassembled WGS sequence"/>
</dbReference>
<keyword evidence="2" id="KW-1185">Reference proteome</keyword>
<proteinExistence type="predicted"/>
<evidence type="ECO:0000313" key="1">
    <source>
        <dbReference type="EMBL" id="KAJ7191138.1"/>
    </source>
</evidence>
<dbReference type="EMBL" id="JARJCW010000137">
    <property type="protein sequence ID" value="KAJ7191138.1"/>
    <property type="molecule type" value="Genomic_DNA"/>
</dbReference>
<name>A0AAD6UVA6_9AGAR</name>
<dbReference type="AlphaFoldDB" id="A0AAD6UVA6"/>
<sequence length="164" mass="17732">MGINVSLIVISPTLFTEEGSVIVKRTTVRQTHSLSRELTYLQNHLIRPHRSRPGRCAARHGGCMVLMSVCQITECTQAMALGCGVGVMSGCYKIAARSQCTPRGSRGVSRRGPHPYPPITRARAAGTGTRRLARVTGCPAPRPQETGPDIGTIHIRFALVKPFS</sequence>
<protein>
    <submittedName>
        <fullName evidence="1">Uncharacterized protein</fullName>
    </submittedName>
</protein>
<reference evidence="1" key="1">
    <citation type="submission" date="2023-03" db="EMBL/GenBank/DDBJ databases">
        <title>Massive genome expansion in bonnet fungi (Mycena s.s.) driven by repeated elements and novel gene families across ecological guilds.</title>
        <authorList>
            <consortium name="Lawrence Berkeley National Laboratory"/>
            <person name="Harder C.B."/>
            <person name="Miyauchi S."/>
            <person name="Viragh M."/>
            <person name="Kuo A."/>
            <person name="Thoen E."/>
            <person name="Andreopoulos B."/>
            <person name="Lu D."/>
            <person name="Skrede I."/>
            <person name="Drula E."/>
            <person name="Henrissat B."/>
            <person name="Morin E."/>
            <person name="Kohler A."/>
            <person name="Barry K."/>
            <person name="LaButti K."/>
            <person name="Morin E."/>
            <person name="Salamov A."/>
            <person name="Lipzen A."/>
            <person name="Mereny Z."/>
            <person name="Hegedus B."/>
            <person name="Baldrian P."/>
            <person name="Stursova M."/>
            <person name="Weitz H."/>
            <person name="Taylor A."/>
            <person name="Grigoriev I.V."/>
            <person name="Nagy L.G."/>
            <person name="Martin F."/>
            <person name="Kauserud H."/>
        </authorList>
    </citation>
    <scope>NUCLEOTIDE SEQUENCE</scope>
    <source>
        <strain evidence="1">9144</strain>
    </source>
</reference>
<gene>
    <name evidence="1" type="ORF">GGX14DRAFT_407446</name>
</gene>
<evidence type="ECO:0000313" key="2">
    <source>
        <dbReference type="Proteomes" id="UP001219525"/>
    </source>
</evidence>
<comment type="caution">
    <text evidence="1">The sequence shown here is derived from an EMBL/GenBank/DDBJ whole genome shotgun (WGS) entry which is preliminary data.</text>
</comment>